<protein>
    <submittedName>
        <fullName evidence="2">Uncharacterized protein</fullName>
    </submittedName>
</protein>
<sequence length="73" mass="8224">MLFNLVTFFIGTFFSLSQIPQSVMVTISFRGSLEVCFYGALGGIASIIAKLAAEYCIKRFVPHWDKQNNQTQK</sequence>
<evidence type="ECO:0000313" key="3">
    <source>
        <dbReference type="Proteomes" id="UP001597641"/>
    </source>
</evidence>
<dbReference type="EMBL" id="JBHUOX010000009">
    <property type="protein sequence ID" value="MFD3001446.1"/>
    <property type="molecule type" value="Genomic_DNA"/>
</dbReference>
<reference evidence="3" key="1">
    <citation type="journal article" date="2019" name="Int. J. Syst. Evol. Microbiol.">
        <title>The Global Catalogue of Microorganisms (GCM) 10K type strain sequencing project: providing services to taxonomists for standard genome sequencing and annotation.</title>
        <authorList>
            <consortium name="The Broad Institute Genomics Platform"/>
            <consortium name="The Broad Institute Genome Sequencing Center for Infectious Disease"/>
            <person name="Wu L."/>
            <person name="Ma J."/>
        </authorList>
    </citation>
    <scope>NUCLEOTIDE SEQUENCE [LARGE SCALE GENOMIC DNA]</scope>
    <source>
        <strain evidence="3">KCTC 23984</strain>
    </source>
</reference>
<keyword evidence="3" id="KW-1185">Reference proteome</keyword>
<comment type="caution">
    <text evidence="2">The sequence shown here is derived from an EMBL/GenBank/DDBJ whole genome shotgun (WGS) entry which is preliminary data.</text>
</comment>
<organism evidence="2 3">
    <name type="scientific">Pontibacter toksunensis</name>
    <dbReference type="NCBI Taxonomy" id="1332631"/>
    <lineage>
        <taxon>Bacteria</taxon>
        <taxon>Pseudomonadati</taxon>
        <taxon>Bacteroidota</taxon>
        <taxon>Cytophagia</taxon>
        <taxon>Cytophagales</taxon>
        <taxon>Hymenobacteraceae</taxon>
        <taxon>Pontibacter</taxon>
    </lineage>
</organism>
<dbReference type="RefSeq" id="WP_377485549.1">
    <property type="nucleotide sequence ID" value="NZ_JBHUOX010000009.1"/>
</dbReference>
<name>A0ABW6BWG1_9BACT</name>
<evidence type="ECO:0000256" key="1">
    <source>
        <dbReference type="SAM" id="Phobius"/>
    </source>
</evidence>
<evidence type="ECO:0000313" key="2">
    <source>
        <dbReference type="EMBL" id="MFD3001446.1"/>
    </source>
</evidence>
<accession>A0ABW6BWG1</accession>
<dbReference type="Proteomes" id="UP001597641">
    <property type="component" value="Unassembled WGS sequence"/>
</dbReference>
<feature type="transmembrane region" description="Helical" evidence="1">
    <location>
        <begin position="35"/>
        <end position="53"/>
    </location>
</feature>
<proteinExistence type="predicted"/>
<keyword evidence="1" id="KW-0472">Membrane</keyword>
<keyword evidence="1" id="KW-0812">Transmembrane</keyword>
<keyword evidence="1" id="KW-1133">Transmembrane helix</keyword>
<gene>
    <name evidence="2" type="ORF">ACFS7Z_13825</name>
</gene>